<keyword evidence="3" id="KW-1185">Reference proteome</keyword>
<feature type="transmembrane region" description="Helical" evidence="1">
    <location>
        <begin position="294"/>
        <end position="314"/>
    </location>
</feature>
<evidence type="ECO:0000313" key="3">
    <source>
        <dbReference type="Proteomes" id="UP000032300"/>
    </source>
</evidence>
<dbReference type="EMBL" id="CP010836">
    <property type="protein sequence ID" value="AJP72119.1"/>
    <property type="molecule type" value="Genomic_DNA"/>
</dbReference>
<feature type="transmembrane region" description="Helical" evidence="1">
    <location>
        <begin position="225"/>
        <end position="245"/>
    </location>
</feature>
<keyword evidence="1" id="KW-1133">Transmembrane helix</keyword>
<keyword evidence="1" id="KW-0472">Membrane</keyword>
<accession>A0A7U4LFG3</accession>
<organism evidence="2 3">
    <name type="scientific">Sphingomonas hengshuiensis</name>
    <dbReference type="NCBI Taxonomy" id="1609977"/>
    <lineage>
        <taxon>Bacteria</taxon>
        <taxon>Pseudomonadati</taxon>
        <taxon>Pseudomonadota</taxon>
        <taxon>Alphaproteobacteria</taxon>
        <taxon>Sphingomonadales</taxon>
        <taxon>Sphingomonadaceae</taxon>
        <taxon>Sphingomonas</taxon>
    </lineage>
</organism>
<dbReference type="AlphaFoldDB" id="A0A7U4LFG3"/>
<proteinExistence type="predicted"/>
<dbReference type="KEGG" id="sphi:TS85_10475"/>
<evidence type="ECO:0000313" key="2">
    <source>
        <dbReference type="EMBL" id="AJP72119.1"/>
    </source>
</evidence>
<protein>
    <submittedName>
        <fullName evidence="2">Uncharacterized protein</fullName>
    </submittedName>
</protein>
<sequence>MAVKLEGEDAELTGTLRMNEAGVGVVVYNLKGSFVAPTLTLNGEPETQIEGFAFGNLTACGTMNAAGEIHGDWETSLGTGGNFVLFPHSGAELTEAPQLRQLHTARHTFGAISIDRDELIEIAEGIGRDFPSVVITVVAGTEQARYLEDFKDWQPAVDRAEIVRIYARKPDAAGPDQIVSVEFGPEINTAMTQGADEAWVLGRLDVFRRSLKRFERVYVTGFKRLGINFNQVLVLGTIVMLPSLSGLRDRAILMGAVLAIIVAVYALHTRYVPLASIYLRKRKVGLLQRLSGTVASWTIGIIATALAAALAAYLQGYLTTPAPYAEISAPATTPK</sequence>
<gene>
    <name evidence="2" type="ORF">TS85_10475</name>
</gene>
<keyword evidence="1" id="KW-0812">Transmembrane</keyword>
<evidence type="ECO:0000256" key="1">
    <source>
        <dbReference type="SAM" id="Phobius"/>
    </source>
</evidence>
<reference evidence="2 3" key="2">
    <citation type="submission" date="2015-02" db="EMBL/GenBank/DDBJ databases">
        <title>The complete genome of Sphingomonas hengshuiensis sp. WHSC-8 isolated from soil of Hengshui Lake.</title>
        <authorList>
            <person name="Wei S."/>
            <person name="Guo J."/>
            <person name="Su C."/>
            <person name="Wu R."/>
            <person name="Zhang Z."/>
            <person name="Liang K."/>
            <person name="Li H."/>
            <person name="Wang T."/>
            <person name="Liu H."/>
            <person name="Zhang C."/>
            <person name="Li Z."/>
            <person name="Wang Q."/>
            <person name="Meng J."/>
        </authorList>
    </citation>
    <scope>NUCLEOTIDE SEQUENCE [LARGE SCALE GENOMIC DNA]</scope>
    <source>
        <strain evidence="2 3">WHSC-8</strain>
    </source>
</reference>
<name>A0A7U4LFG3_9SPHN</name>
<feature type="transmembrane region" description="Helical" evidence="1">
    <location>
        <begin position="251"/>
        <end position="273"/>
    </location>
</feature>
<reference evidence="2 3" key="1">
    <citation type="journal article" date="2015" name="Int. J. Syst. Evol. Microbiol.">
        <title>Sphingomonas hengshuiensis sp. nov., isolated from lake wetland.</title>
        <authorList>
            <person name="Wei S."/>
            <person name="Wang T."/>
            <person name="Liu H."/>
            <person name="Zhang C."/>
            <person name="Guo J."/>
            <person name="Wang Q."/>
            <person name="Liang K."/>
            <person name="Zhang Z."/>
        </authorList>
    </citation>
    <scope>NUCLEOTIDE SEQUENCE [LARGE SCALE GENOMIC DNA]</scope>
    <source>
        <strain evidence="2 3">WHSC-8</strain>
    </source>
</reference>
<dbReference type="Proteomes" id="UP000032300">
    <property type="component" value="Chromosome"/>
</dbReference>